<dbReference type="EMBL" id="JAACJJ010000016">
    <property type="protein sequence ID" value="KAF5324316.1"/>
    <property type="molecule type" value="Genomic_DNA"/>
</dbReference>
<feature type="compositionally biased region" description="Basic and acidic residues" evidence="2">
    <location>
        <begin position="19"/>
        <end position="31"/>
    </location>
</feature>
<dbReference type="AlphaFoldDB" id="A0A8H5BK37"/>
<evidence type="ECO:0000313" key="3">
    <source>
        <dbReference type="EMBL" id="KAF5324316.1"/>
    </source>
</evidence>
<feature type="coiled-coil region" evidence="1">
    <location>
        <begin position="107"/>
        <end position="137"/>
    </location>
</feature>
<comment type="caution">
    <text evidence="3">The sequence shown here is derived from an EMBL/GenBank/DDBJ whole genome shotgun (WGS) entry which is preliminary data.</text>
</comment>
<evidence type="ECO:0000256" key="1">
    <source>
        <dbReference type="SAM" id="Coils"/>
    </source>
</evidence>
<dbReference type="Proteomes" id="UP000567179">
    <property type="component" value="Unassembled WGS sequence"/>
</dbReference>
<reference evidence="3 4" key="1">
    <citation type="journal article" date="2020" name="ISME J.">
        <title>Uncovering the hidden diversity of litter-decomposition mechanisms in mushroom-forming fungi.</title>
        <authorList>
            <person name="Floudas D."/>
            <person name="Bentzer J."/>
            <person name="Ahren D."/>
            <person name="Johansson T."/>
            <person name="Persson P."/>
            <person name="Tunlid A."/>
        </authorList>
    </citation>
    <scope>NUCLEOTIDE SEQUENCE [LARGE SCALE GENOMIC DNA]</scope>
    <source>
        <strain evidence="3 4">CBS 101986</strain>
    </source>
</reference>
<evidence type="ECO:0000256" key="2">
    <source>
        <dbReference type="SAM" id="MobiDB-lite"/>
    </source>
</evidence>
<keyword evidence="4" id="KW-1185">Reference proteome</keyword>
<name>A0A8H5BK37_9AGAR</name>
<keyword evidence="1" id="KW-0175">Coiled coil</keyword>
<protein>
    <submittedName>
        <fullName evidence="3">Uncharacterized protein</fullName>
    </submittedName>
</protein>
<gene>
    <name evidence="3" type="ORF">D9619_011299</name>
</gene>
<sequence>MSSKSKKPSPTEQRIPANPERKDPNSDEDNHMPLEQHLIVNANGAIVESEAIFHLGTEKLSARVTKQVAFGDASGMQIKGGFFGAGSQSVAMKIAENHLQRQTAQDSMKIKLEMERLEIQRRQLELAERRLQFEREKQLVTNQQSNATSGQPKKEEELVLESFVLR</sequence>
<accession>A0A8H5BK37</accession>
<organism evidence="3 4">
    <name type="scientific">Psilocybe cf. subviscida</name>
    <dbReference type="NCBI Taxonomy" id="2480587"/>
    <lineage>
        <taxon>Eukaryota</taxon>
        <taxon>Fungi</taxon>
        <taxon>Dikarya</taxon>
        <taxon>Basidiomycota</taxon>
        <taxon>Agaricomycotina</taxon>
        <taxon>Agaricomycetes</taxon>
        <taxon>Agaricomycetidae</taxon>
        <taxon>Agaricales</taxon>
        <taxon>Agaricineae</taxon>
        <taxon>Strophariaceae</taxon>
        <taxon>Psilocybe</taxon>
    </lineage>
</organism>
<proteinExistence type="predicted"/>
<evidence type="ECO:0000313" key="4">
    <source>
        <dbReference type="Proteomes" id="UP000567179"/>
    </source>
</evidence>
<feature type="region of interest" description="Disordered" evidence="2">
    <location>
        <begin position="1"/>
        <end position="31"/>
    </location>
</feature>